<dbReference type="Proteomes" id="UP000243528">
    <property type="component" value="Unassembled WGS sequence"/>
</dbReference>
<name>A0A2P8DX64_9ACTN</name>
<dbReference type="InterPro" id="IPR007061">
    <property type="entry name" value="MST-like"/>
</dbReference>
<reference evidence="1 2" key="1">
    <citation type="submission" date="2018-03" db="EMBL/GenBank/DDBJ databases">
        <title>Genomic Encyclopedia of Archaeal and Bacterial Type Strains, Phase II (KMG-II): from individual species to whole genera.</title>
        <authorList>
            <person name="Goeker M."/>
        </authorList>
    </citation>
    <scope>NUCLEOTIDE SEQUENCE [LARGE SCALE GENOMIC DNA]</scope>
    <source>
        <strain evidence="1 2">DSM 45211</strain>
    </source>
</reference>
<evidence type="ECO:0000313" key="2">
    <source>
        <dbReference type="Proteomes" id="UP000243528"/>
    </source>
</evidence>
<keyword evidence="2" id="KW-1185">Reference proteome</keyword>
<comment type="caution">
    <text evidence="1">The sequence shown here is derived from an EMBL/GenBank/DDBJ whole genome shotgun (WGS) entry which is preliminary data.</text>
</comment>
<dbReference type="AlphaFoldDB" id="A0A2P8DX64"/>
<organism evidence="1 2">
    <name type="scientific">Haloactinopolyspora alba</name>
    <dbReference type="NCBI Taxonomy" id="648780"/>
    <lineage>
        <taxon>Bacteria</taxon>
        <taxon>Bacillati</taxon>
        <taxon>Actinomycetota</taxon>
        <taxon>Actinomycetes</taxon>
        <taxon>Jiangellales</taxon>
        <taxon>Jiangellaceae</taxon>
        <taxon>Haloactinopolyspora</taxon>
    </lineage>
</organism>
<dbReference type="Pfam" id="PF04978">
    <property type="entry name" value="MST"/>
    <property type="match status" value="1"/>
</dbReference>
<accession>A0A2P8DX64</accession>
<dbReference type="RefSeq" id="WP_211300071.1">
    <property type="nucleotide sequence ID" value="NZ_PYGE01000012.1"/>
</dbReference>
<dbReference type="SUPFAM" id="SSF109854">
    <property type="entry name" value="DinB/YfiT-like putative metalloenzymes"/>
    <property type="match status" value="1"/>
</dbReference>
<dbReference type="EMBL" id="PYGE01000012">
    <property type="protein sequence ID" value="PSL01803.1"/>
    <property type="molecule type" value="Genomic_DNA"/>
</dbReference>
<proteinExistence type="predicted"/>
<protein>
    <submittedName>
        <fullName evidence="1">Uncharacterized protein DUF664</fullName>
    </submittedName>
</protein>
<dbReference type="Gene3D" id="1.20.120.450">
    <property type="entry name" value="dinb family like domain"/>
    <property type="match status" value="1"/>
</dbReference>
<evidence type="ECO:0000313" key="1">
    <source>
        <dbReference type="EMBL" id="PSL01803.1"/>
    </source>
</evidence>
<dbReference type="InterPro" id="IPR034660">
    <property type="entry name" value="DinB/YfiT-like"/>
</dbReference>
<sequence length="200" mass="22694">MPDTVTAMPGAKETLKSYLQAQREAMLWKLDGLGERDLRWPHTPSGTNLLGLVKHVGSMEFDYFGGVFGRPSPEPLPWLADEAEDNADMWATADQSREWVVDFYRRSWAHADATIDALNLDAAGHVSWWRPARRDVTLHQILVHMIVETSRHAGHADILREQIDGEIGLWAGNTNIPDHQKQWWADYVETLRRTAEQASG</sequence>
<gene>
    <name evidence="1" type="ORF">CLV30_11242</name>
</gene>